<feature type="domain" description="RRM" evidence="3">
    <location>
        <begin position="49"/>
        <end position="128"/>
    </location>
</feature>
<dbReference type="GO" id="GO:0003723">
    <property type="term" value="F:RNA binding"/>
    <property type="evidence" value="ECO:0007669"/>
    <property type="project" value="UniProtKB-UniRule"/>
</dbReference>
<dbReference type="OrthoDB" id="1723711at2759"/>
<evidence type="ECO:0000256" key="2">
    <source>
        <dbReference type="PROSITE-ProRule" id="PRU00176"/>
    </source>
</evidence>
<dbReference type="InterPro" id="IPR000504">
    <property type="entry name" value="RRM_dom"/>
</dbReference>
<gene>
    <name evidence="4" type="ORF">IFM89_026901</name>
</gene>
<dbReference type="EMBL" id="JADFTS010000001">
    <property type="protein sequence ID" value="KAF9625761.1"/>
    <property type="molecule type" value="Genomic_DNA"/>
</dbReference>
<evidence type="ECO:0000256" key="1">
    <source>
        <dbReference type="ARBA" id="ARBA00022884"/>
    </source>
</evidence>
<dbReference type="Proteomes" id="UP000631114">
    <property type="component" value="Unassembled WGS sequence"/>
</dbReference>
<evidence type="ECO:0000313" key="5">
    <source>
        <dbReference type="Proteomes" id="UP000631114"/>
    </source>
</evidence>
<accession>A0A835IYH9</accession>
<sequence>MTYPPPPGVVVVETTMQQHPPYYPNYLLYQQQQHHHSYYSHNNEHQNINTLFVSGIPDDIKPREIHNLFRRRLGFDYCQLKYTGRGNQVVAFATFFDHQSAMTALNTLNGAVFDPRTGAVLHMELARSNSRPKHLSGKFTYWI</sequence>
<dbReference type="AlphaFoldDB" id="A0A835IYH9"/>
<evidence type="ECO:0000259" key="3">
    <source>
        <dbReference type="PROSITE" id="PS50102"/>
    </source>
</evidence>
<dbReference type="InterPro" id="IPR035979">
    <property type="entry name" value="RBD_domain_sf"/>
</dbReference>
<organism evidence="4 5">
    <name type="scientific">Coptis chinensis</name>
    <dbReference type="NCBI Taxonomy" id="261450"/>
    <lineage>
        <taxon>Eukaryota</taxon>
        <taxon>Viridiplantae</taxon>
        <taxon>Streptophyta</taxon>
        <taxon>Embryophyta</taxon>
        <taxon>Tracheophyta</taxon>
        <taxon>Spermatophyta</taxon>
        <taxon>Magnoliopsida</taxon>
        <taxon>Ranunculales</taxon>
        <taxon>Ranunculaceae</taxon>
        <taxon>Coptidoideae</taxon>
        <taxon>Coptis</taxon>
    </lineage>
</organism>
<name>A0A835IYH9_9MAGN</name>
<dbReference type="SMART" id="SM00360">
    <property type="entry name" value="RRM"/>
    <property type="match status" value="1"/>
</dbReference>
<dbReference type="InterPro" id="IPR012677">
    <property type="entry name" value="Nucleotide-bd_a/b_plait_sf"/>
</dbReference>
<dbReference type="Pfam" id="PF00076">
    <property type="entry name" value="RRM_1"/>
    <property type="match status" value="1"/>
</dbReference>
<protein>
    <recommendedName>
        <fullName evidence="3">RRM domain-containing protein</fullName>
    </recommendedName>
</protein>
<proteinExistence type="predicted"/>
<reference evidence="4 5" key="1">
    <citation type="submission" date="2020-10" db="EMBL/GenBank/DDBJ databases">
        <title>The Coptis chinensis genome and diversification of protoberbering-type alkaloids.</title>
        <authorList>
            <person name="Wang B."/>
            <person name="Shu S."/>
            <person name="Song C."/>
            <person name="Liu Y."/>
        </authorList>
    </citation>
    <scope>NUCLEOTIDE SEQUENCE [LARGE SCALE GENOMIC DNA]</scope>
    <source>
        <strain evidence="4">HL-2020</strain>
        <tissue evidence="4">Leaf</tissue>
    </source>
</reference>
<dbReference type="FunFam" id="3.30.70.330:FF:000335">
    <property type="entry name" value="RNA-binding protein with multiple splicing 2"/>
    <property type="match status" value="1"/>
</dbReference>
<keyword evidence="5" id="KW-1185">Reference proteome</keyword>
<dbReference type="SUPFAM" id="SSF54928">
    <property type="entry name" value="RNA-binding domain, RBD"/>
    <property type="match status" value="1"/>
</dbReference>
<dbReference type="Gene3D" id="3.30.70.330">
    <property type="match status" value="1"/>
</dbReference>
<evidence type="ECO:0000313" key="4">
    <source>
        <dbReference type="EMBL" id="KAF9625761.1"/>
    </source>
</evidence>
<keyword evidence="1 2" id="KW-0694">RNA-binding</keyword>
<dbReference type="PROSITE" id="PS50102">
    <property type="entry name" value="RRM"/>
    <property type="match status" value="1"/>
</dbReference>
<dbReference type="PANTHER" id="PTHR10501">
    <property type="entry name" value="U1 SMALL NUCLEAR RIBONUCLEOPROTEIN A/U2 SMALL NUCLEAR RIBONUCLEOPROTEIN B"/>
    <property type="match status" value="1"/>
</dbReference>
<comment type="caution">
    <text evidence="4">The sequence shown here is derived from an EMBL/GenBank/DDBJ whole genome shotgun (WGS) entry which is preliminary data.</text>
</comment>